<gene>
    <name evidence="3" type="primary">ga11657</name>
    <name evidence="3" type="ORF">PR202_ga11657</name>
</gene>
<feature type="region of interest" description="Disordered" evidence="1">
    <location>
        <begin position="364"/>
        <end position="389"/>
    </location>
</feature>
<reference evidence="3" key="2">
    <citation type="submission" date="2021-12" db="EMBL/GenBank/DDBJ databases">
        <title>Resequencing data analysis of finger millet.</title>
        <authorList>
            <person name="Hatakeyama M."/>
            <person name="Aluri S."/>
            <person name="Balachadran M.T."/>
            <person name="Sivarajan S.R."/>
            <person name="Poveda L."/>
            <person name="Shimizu-Inatsugi R."/>
            <person name="Schlapbach R."/>
            <person name="Sreeman S.M."/>
            <person name="Shimizu K.K."/>
        </authorList>
    </citation>
    <scope>NUCLEOTIDE SEQUENCE</scope>
</reference>
<evidence type="ECO:0000256" key="1">
    <source>
        <dbReference type="SAM" id="MobiDB-lite"/>
    </source>
</evidence>
<evidence type="ECO:0000313" key="3">
    <source>
        <dbReference type="EMBL" id="GJM94969.1"/>
    </source>
</evidence>
<proteinExistence type="predicted"/>
<name>A0AAV5CA32_ELECO</name>
<dbReference type="AlphaFoldDB" id="A0AAV5CA32"/>
<keyword evidence="2" id="KW-1133">Transmembrane helix</keyword>
<sequence length="485" mass="54449">MALSLGSGRRRWLCRAARRGGKGAAGCRHFHVHYHFPRQVRAFPSLRLPPLFSLLPYLLIPPVLFFAVVAFLVCFGWFTLVYFVSSLLRKCDSHECLERDSDANELRRNEEQARNEEETTTDCVAEGTGCSAIAEACIDGKEIKEVFVVDVFSDASLDMSRMASPYNCTKDEEHFSCEKIVEEVMVFERNCKECNEVSYLDVSLEKEQLQETPVDWFVEEIDSRANLVPLQSGQEFNANRKEDPAYSSSETVELIDKYETRAVVVVCSDNSAENNVKCGADLSDAIFVNKLPEGIFDGHQDAQNMVTDRTNKQRENHFIEDRGKKNFGISDETHDLSNERGMSGLPVDFVSANKYSTVATSSASLLQTSSAEEDGHQKELTEGNREEASRTTSLFFDFAENNQVIREEVGVPSTEDNIHQVASGESSVIGRTEYVDENSGTSEVSEKQHYLICGGSRRLPLIRRSLPPWWNLCGVLDVFSGCKED</sequence>
<feature type="compositionally biased region" description="Basic and acidic residues" evidence="1">
    <location>
        <begin position="373"/>
        <end position="389"/>
    </location>
</feature>
<keyword evidence="2" id="KW-0812">Transmembrane</keyword>
<protein>
    <submittedName>
        <fullName evidence="3">Uncharacterized protein</fullName>
    </submittedName>
</protein>
<keyword evidence="2" id="KW-0472">Membrane</keyword>
<keyword evidence="4" id="KW-1185">Reference proteome</keyword>
<accession>A0AAV5CA32</accession>
<evidence type="ECO:0000256" key="2">
    <source>
        <dbReference type="SAM" id="Phobius"/>
    </source>
</evidence>
<evidence type="ECO:0000313" key="4">
    <source>
        <dbReference type="Proteomes" id="UP001054889"/>
    </source>
</evidence>
<feature type="transmembrane region" description="Helical" evidence="2">
    <location>
        <begin position="54"/>
        <end position="84"/>
    </location>
</feature>
<reference evidence="3" key="1">
    <citation type="journal article" date="2018" name="DNA Res.">
        <title>Multiple hybrid de novo genome assembly of finger millet, an orphan allotetraploid crop.</title>
        <authorList>
            <person name="Hatakeyama M."/>
            <person name="Aluri S."/>
            <person name="Balachadran M.T."/>
            <person name="Sivarajan S.R."/>
            <person name="Patrignani A."/>
            <person name="Gruter S."/>
            <person name="Poveda L."/>
            <person name="Shimizu-Inatsugi R."/>
            <person name="Baeten J."/>
            <person name="Francoijs K.J."/>
            <person name="Nataraja K.N."/>
            <person name="Reddy Y.A.N."/>
            <person name="Phadnis S."/>
            <person name="Ravikumar R.L."/>
            <person name="Schlapbach R."/>
            <person name="Sreeman S.M."/>
            <person name="Shimizu K.K."/>
        </authorList>
    </citation>
    <scope>NUCLEOTIDE SEQUENCE</scope>
</reference>
<dbReference type="Proteomes" id="UP001054889">
    <property type="component" value="Unassembled WGS sequence"/>
</dbReference>
<comment type="caution">
    <text evidence="3">The sequence shown here is derived from an EMBL/GenBank/DDBJ whole genome shotgun (WGS) entry which is preliminary data.</text>
</comment>
<dbReference type="EMBL" id="BQKI01000005">
    <property type="protein sequence ID" value="GJM94969.1"/>
    <property type="molecule type" value="Genomic_DNA"/>
</dbReference>
<organism evidence="3 4">
    <name type="scientific">Eleusine coracana subsp. coracana</name>
    <dbReference type="NCBI Taxonomy" id="191504"/>
    <lineage>
        <taxon>Eukaryota</taxon>
        <taxon>Viridiplantae</taxon>
        <taxon>Streptophyta</taxon>
        <taxon>Embryophyta</taxon>
        <taxon>Tracheophyta</taxon>
        <taxon>Spermatophyta</taxon>
        <taxon>Magnoliopsida</taxon>
        <taxon>Liliopsida</taxon>
        <taxon>Poales</taxon>
        <taxon>Poaceae</taxon>
        <taxon>PACMAD clade</taxon>
        <taxon>Chloridoideae</taxon>
        <taxon>Cynodonteae</taxon>
        <taxon>Eleusininae</taxon>
        <taxon>Eleusine</taxon>
    </lineage>
</organism>